<dbReference type="Proteomes" id="UP000502331">
    <property type="component" value="Chromosome"/>
</dbReference>
<dbReference type="PANTHER" id="PTHR11895">
    <property type="entry name" value="TRANSAMIDASE"/>
    <property type="match status" value="1"/>
</dbReference>
<dbReference type="InterPro" id="IPR000120">
    <property type="entry name" value="Amidase"/>
</dbReference>
<evidence type="ECO:0000313" key="2">
    <source>
        <dbReference type="EMBL" id="QIV86762.1"/>
    </source>
</evidence>
<keyword evidence="2" id="KW-0378">Hydrolase</keyword>
<dbReference type="EC" id="3.5.1.4" evidence="2"/>
<dbReference type="InterPro" id="IPR036928">
    <property type="entry name" value="AS_sf"/>
</dbReference>
<evidence type="ECO:0000313" key="3">
    <source>
        <dbReference type="Proteomes" id="UP000502331"/>
    </source>
</evidence>
<name>A0A6H0SGI5_9MICC</name>
<dbReference type="Gene3D" id="3.90.1300.10">
    <property type="entry name" value="Amidase signature (AS) domain"/>
    <property type="match status" value="1"/>
</dbReference>
<organism evidence="2 3">
    <name type="scientific">Glutamicibacter mishrai</name>
    <dbReference type="NCBI Taxonomy" id="1775880"/>
    <lineage>
        <taxon>Bacteria</taxon>
        <taxon>Bacillati</taxon>
        <taxon>Actinomycetota</taxon>
        <taxon>Actinomycetes</taxon>
        <taxon>Micrococcales</taxon>
        <taxon>Micrococcaceae</taxon>
        <taxon>Glutamicibacter</taxon>
    </lineage>
</organism>
<accession>A0A6H0SGI5</accession>
<dbReference type="EMBL" id="CP032549">
    <property type="protein sequence ID" value="QIV86762.1"/>
    <property type="molecule type" value="Genomic_DNA"/>
</dbReference>
<protein>
    <submittedName>
        <fullName evidence="2">Amidase</fullName>
        <ecNumber evidence="2">3.5.1.4</ecNumber>
    </submittedName>
</protein>
<dbReference type="AlphaFoldDB" id="A0A6H0SGI5"/>
<reference evidence="2 3" key="1">
    <citation type="submission" date="2018-09" db="EMBL/GenBank/DDBJ databases">
        <title>Glutamicibacter mishrai S5-52T (LMG 29155T = KCTC 39846T).</title>
        <authorList>
            <person name="Das S.K."/>
        </authorList>
    </citation>
    <scope>NUCLEOTIDE SEQUENCE [LARGE SCALE GENOMIC DNA]</scope>
    <source>
        <strain evidence="2 3">S5-52</strain>
    </source>
</reference>
<evidence type="ECO:0000259" key="1">
    <source>
        <dbReference type="Pfam" id="PF01425"/>
    </source>
</evidence>
<proteinExistence type="predicted"/>
<feature type="domain" description="Amidase" evidence="1">
    <location>
        <begin position="32"/>
        <end position="449"/>
    </location>
</feature>
<keyword evidence="3" id="KW-1185">Reference proteome</keyword>
<dbReference type="SUPFAM" id="SSF75304">
    <property type="entry name" value="Amidase signature (AS) enzymes"/>
    <property type="match status" value="1"/>
</dbReference>
<sequence length="471" mass="49760">MSQISEHSTALHQLSARELGAAYAARELSPVEVARSVISRVEEREPVLNAMYKFDPQDVLRQAEQSEQRWASGAPRGALDGVPVTVKENIARKGIPMPSGTALSNPKVPTQNAPITDRILEAGAVIVGSTTMPDWGMLSSGVSSLHGITRSAWNPEWTTGGSSAGAGAAAAAGYGPLHVGTDIGGSIRLPGGWQALATLKPSAGLIPLDVPYIGRAAGPMGRSVTDIALLMSILAQPDLRDYTTRPYPAMDWTADPIDVRGLKVAVHLDANAGAAVESEIAAAVSAVADLFAATGADVEVLNPFIDQQMLDRLDGFWRTRSLADYRELPAAEQSKVLDYIVAWCTDGGKFDGADTIRNFGAIDQMQKATIAATSEFDIVISPVSPMAAFPAEQPMPHPDPHATMSHIGFTVPYNMSGQPAATVNCGFTSDGKPIGVQLSGRVGADDQVLKAASWYESQRPATAVPNWLELD</sequence>
<dbReference type="Pfam" id="PF01425">
    <property type="entry name" value="Amidase"/>
    <property type="match status" value="1"/>
</dbReference>
<dbReference type="RefSeq" id="WP_172511617.1">
    <property type="nucleotide sequence ID" value="NZ_CP032549.1"/>
</dbReference>
<dbReference type="InterPro" id="IPR023631">
    <property type="entry name" value="Amidase_dom"/>
</dbReference>
<dbReference type="NCBIfam" id="NF005450">
    <property type="entry name" value="PRK07042.1"/>
    <property type="match status" value="1"/>
</dbReference>
<dbReference type="GO" id="GO:0004040">
    <property type="term" value="F:amidase activity"/>
    <property type="evidence" value="ECO:0007669"/>
    <property type="project" value="UniProtKB-EC"/>
</dbReference>
<gene>
    <name evidence="2" type="ORF">D3791_06195</name>
</gene>
<dbReference type="PANTHER" id="PTHR11895:SF173">
    <property type="entry name" value="GLUTAMYL-TRNA AMIDOTRANSFERASE SUBUNIT A"/>
    <property type="match status" value="1"/>
</dbReference>